<sequence>MKKLLSSLAIVNLIGATSISVVTCGGERIAPVRKTDLNSLTTTANVSIKIDSIDKVNDFKIVLISQLKLQSGFSNLEISDVDITKYDGSSLQESDIVQGILNNKVIAKEN</sequence>
<gene>
    <name evidence="1" type="ORF">SAP269_00550</name>
</gene>
<evidence type="ECO:0000313" key="2">
    <source>
        <dbReference type="Proteomes" id="UP001473424"/>
    </source>
</evidence>
<accession>A0ABN7BRM0</accession>
<dbReference type="Proteomes" id="UP001473424">
    <property type="component" value="Chromosome"/>
</dbReference>
<name>A0ABN7BRM0_9MOLU</name>
<organism evidence="1 2">
    <name type="scientific">Spiroplasma ixodetis</name>
    <dbReference type="NCBI Taxonomy" id="2141"/>
    <lineage>
        <taxon>Bacteria</taxon>
        <taxon>Bacillati</taxon>
        <taxon>Mycoplasmatota</taxon>
        <taxon>Mollicutes</taxon>
        <taxon>Entomoplasmatales</taxon>
        <taxon>Spiroplasmataceae</taxon>
        <taxon>Spiroplasma</taxon>
    </lineage>
</organism>
<evidence type="ECO:0000313" key="1">
    <source>
        <dbReference type="EMBL" id="BET37466.1"/>
    </source>
</evidence>
<evidence type="ECO:0008006" key="3">
    <source>
        <dbReference type="Google" id="ProtNLM"/>
    </source>
</evidence>
<proteinExistence type="predicted"/>
<dbReference type="EMBL" id="AP028955">
    <property type="protein sequence ID" value="BET37466.1"/>
    <property type="molecule type" value="Genomic_DNA"/>
</dbReference>
<keyword evidence="2" id="KW-1185">Reference proteome</keyword>
<reference evidence="2" key="1">
    <citation type="journal article" date="2024" name="FEMS Microbiol. Lett.">
        <title>Genomic insights into Spiroplasma endosymbionts that induce male-killing and protective phenotypes in the pea aphid.</title>
        <authorList>
            <person name="Arai H."/>
            <person name="Legeai F."/>
            <person name="Kageyama D."/>
            <person name="Sugio A."/>
            <person name="Simon J.C."/>
        </authorList>
    </citation>
    <scope>NUCLEOTIDE SEQUENCE [LARGE SCALE GENOMIC DNA]</scope>
    <source>
        <strain evidence="2">sAp269</strain>
    </source>
</reference>
<protein>
    <recommendedName>
        <fullName evidence="3">Lipoprotein</fullName>
    </recommendedName>
</protein>